<gene>
    <name evidence="2" type="ORF">C5Y98_21000</name>
</gene>
<dbReference type="PROSITE" id="PS51340">
    <property type="entry name" value="MOSC"/>
    <property type="match status" value="1"/>
</dbReference>
<dbReference type="InterPro" id="IPR005302">
    <property type="entry name" value="MoCF_Sase_C"/>
</dbReference>
<dbReference type="OrthoDB" id="9786134at2"/>
<dbReference type="Proteomes" id="UP000239388">
    <property type="component" value="Unassembled WGS sequence"/>
</dbReference>
<dbReference type="InterPro" id="IPR005163">
    <property type="entry name" value="Tri_helical_YiiM-like"/>
</dbReference>
<reference evidence="2 3" key="1">
    <citation type="submission" date="2018-02" db="EMBL/GenBank/DDBJ databases">
        <title>Comparative genomes isolates from brazilian mangrove.</title>
        <authorList>
            <person name="Araujo J.E."/>
            <person name="Taketani R.G."/>
            <person name="Silva M.C.P."/>
            <person name="Loureco M.V."/>
            <person name="Andreote F.D."/>
        </authorList>
    </citation>
    <scope>NUCLEOTIDE SEQUENCE [LARGE SCALE GENOMIC DNA]</scope>
    <source>
        <strain evidence="2 3">NAP PRIS-MGV</strain>
    </source>
</reference>
<dbReference type="InterPro" id="IPR052353">
    <property type="entry name" value="Benzoxazolinone_Detox_Enz"/>
</dbReference>
<dbReference type="GO" id="GO:0003824">
    <property type="term" value="F:catalytic activity"/>
    <property type="evidence" value="ECO:0007669"/>
    <property type="project" value="InterPro"/>
</dbReference>
<dbReference type="RefSeq" id="WP_105357212.1">
    <property type="nucleotide sequence ID" value="NZ_PUIB01000020.1"/>
</dbReference>
<feature type="domain" description="MOSC" evidence="1">
    <location>
        <begin position="38"/>
        <end position="177"/>
    </location>
</feature>
<dbReference type="PANTHER" id="PTHR30212:SF2">
    <property type="entry name" value="PROTEIN YIIM"/>
    <property type="match status" value="1"/>
</dbReference>
<dbReference type="SUPFAM" id="SSF50800">
    <property type="entry name" value="PK beta-barrel domain-like"/>
    <property type="match status" value="1"/>
</dbReference>
<evidence type="ECO:0000259" key="1">
    <source>
        <dbReference type="PROSITE" id="PS51340"/>
    </source>
</evidence>
<sequence length="229" mass="25904">MSDVAKIVQLQIGMPQSYGSPDAKEAMDREWTTGFFKQPTEAPVQLDWEGLIGDGVADPINHGGRDKAMLVYGASHYPLWREELRGLIDATKFGDGAFGENLTVSDWTEETVCLGDVYHVGTAVLQVSQPRQPCWKLARRWRLKELTALAVKTGRMGWYVRVLETGTLQVGDEIRLAERPAPDWSIARINQLFYHDRKNVEAAQFLADCPLLAEVWREDFRRRVEQATG</sequence>
<evidence type="ECO:0000313" key="3">
    <source>
        <dbReference type="Proteomes" id="UP000239388"/>
    </source>
</evidence>
<dbReference type="InterPro" id="IPR011037">
    <property type="entry name" value="Pyrv_Knase-like_insert_dom_sf"/>
</dbReference>
<dbReference type="PANTHER" id="PTHR30212">
    <property type="entry name" value="PROTEIN YIIM"/>
    <property type="match status" value="1"/>
</dbReference>
<dbReference type="GO" id="GO:0030170">
    <property type="term" value="F:pyridoxal phosphate binding"/>
    <property type="evidence" value="ECO:0007669"/>
    <property type="project" value="InterPro"/>
</dbReference>
<dbReference type="Pfam" id="PF03475">
    <property type="entry name" value="YiiM_3-alpha"/>
    <property type="match status" value="1"/>
</dbReference>
<protein>
    <submittedName>
        <fullName evidence="2">MOSC domain-containing protein</fullName>
    </submittedName>
</protein>
<accession>A0A2S8FFB8</accession>
<dbReference type="AlphaFoldDB" id="A0A2S8FFB8"/>
<proteinExistence type="predicted"/>
<comment type="caution">
    <text evidence="2">The sequence shown here is derived from an EMBL/GenBank/DDBJ whole genome shotgun (WGS) entry which is preliminary data.</text>
</comment>
<dbReference type="EMBL" id="PUIB01000020">
    <property type="protein sequence ID" value="PQO30871.1"/>
    <property type="molecule type" value="Genomic_DNA"/>
</dbReference>
<evidence type="ECO:0000313" key="2">
    <source>
        <dbReference type="EMBL" id="PQO30871.1"/>
    </source>
</evidence>
<name>A0A2S8FFB8_9BACT</name>
<organism evidence="2 3">
    <name type="scientific">Blastopirellula marina</name>
    <dbReference type="NCBI Taxonomy" id="124"/>
    <lineage>
        <taxon>Bacteria</taxon>
        <taxon>Pseudomonadati</taxon>
        <taxon>Planctomycetota</taxon>
        <taxon>Planctomycetia</taxon>
        <taxon>Pirellulales</taxon>
        <taxon>Pirellulaceae</taxon>
        <taxon>Blastopirellula</taxon>
    </lineage>
</organism>
<dbReference type="Gene3D" id="2.40.33.20">
    <property type="entry name" value="PK beta-barrel domain-like"/>
    <property type="match status" value="1"/>
</dbReference>
<dbReference type="GO" id="GO:0030151">
    <property type="term" value="F:molybdenum ion binding"/>
    <property type="evidence" value="ECO:0007669"/>
    <property type="project" value="InterPro"/>
</dbReference>
<dbReference type="Pfam" id="PF03473">
    <property type="entry name" value="MOSC"/>
    <property type="match status" value="1"/>
</dbReference>